<dbReference type="Proteomes" id="UP000460949">
    <property type="component" value="Unassembled WGS sequence"/>
</dbReference>
<evidence type="ECO:0008006" key="3">
    <source>
        <dbReference type="Google" id="ProtNLM"/>
    </source>
</evidence>
<evidence type="ECO:0000313" key="2">
    <source>
        <dbReference type="Proteomes" id="UP000460949"/>
    </source>
</evidence>
<organism evidence="1 2">
    <name type="scientific">Halobacillus litoralis</name>
    <dbReference type="NCBI Taxonomy" id="45668"/>
    <lineage>
        <taxon>Bacteria</taxon>
        <taxon>Bacillati</taxon>
        <taxon>Bacillota</taxon>
        <taxon>Bacilli</taxon>
        <taxon>Bacillales</taxon>
        <taxon>Bacillaceae</taxon>
        <taxon>Halobacillus</taxon>
    </lineage>
</organism>
<proteinExistence type="predicted"/>
<evidence type="ECO:0000313" key="1">
    <source>
        <dbReference type="EMBL" id="MYL18690.1"/>
    </source>
</evidence>
<gene>
    <name evidence="1" type="ORF">GLW04_02245</name>
</gene>
<dbReference type="AlphaFoldDB" id="A0A845DMG8"/>
<dbReference type="OrthoDB" id="2971350at2"/>
<name>A0A845DMG8_9BACI</name>
<reference evidence="1 2" key="1">
    <citation type="submission" date="2019-11" db="EMBL/GenBank/DDBJ databases">
        <title>Genome sequences of 17 halophilic strains isolated from different environments.</title>
        <authorList>
            <person name="Furrow R.E."/>
        </authorList>
    </citation>
    <scope>NUCLEOTIDE SEQUENCE [LARGE SCALE GENOMIC DNA]</scope>
    <source>
        <strain evidence="1 2">22511_23_Filter</strain>
    </source>
</reference>
<protein>
    <recommendedName>
        <fullName evidence="3">Zinc finger ZPR1-type domain-containing protein</fullName>
    </recommendedName>
</protein>
<dbReference type="RefSeq" id="WP_160835142.1">
    <property type="nucleotide sequence ID" value="NZ_WMET01000001.1"/>
</dbReference>
<accession>A0A845DMG8</accession>
<sequence length="59" mass="6768">MMKMEVGQLVKDRCTSCLNHQLKVIKIVPKNFDEKVTYVVWTQCPECGNNDHSLMPAES</sequence>
<dbReference type="EMBL" id="WMET01000001">
    <property type="protein sequence ID" value="MYL18690.1"/>
    <property type="molecule type" value="Genomic_DNA"/>
</dbReference>
<comment type="caution">
    <text evidence="1">The sequence shown here is derived from an EMBL/GenBank/DDBJ whole genome shotgun (WGS) entry which is preliminary data.</text>
</comment>